<feature type="compositionally biased region" description="Polar residues" evidence="5">
    <location>
        <begin position="520"/>
        <end position="531"/>
    </location>
</feature>
<name>A0A9P8W1E6_9HYPO</name>
<keyword evidence="3" id="KW-0378">Hydrolase</keyword>
<gene>
    <name evidence="7" type="ORF">B0T10DRAFT_461545</name>
</gene>
<keyword evidence="2" id="KW-0645">Protease</keyword>
<evidence type="ECO:0000259" key="6">
    <source>
        <dbReference type="PROSITE" id="PS50600"/>
    </source>
</evidence>
<dbReference type="GO" id="GO:0019783">
    <property type="term" value="F:ubiquitin-like protein peptidase activity"/>
    <property type="evidence" value="ECO:0007669"/>
    <property type="project" value="UniProtKB-ARBA"/>
</dbReference>
<evidence type="ECO:0000256" key="4">
    <source>
        <dbReference type="SAM" id="Coils"/>
    </source>
</evidence>
<dbReference type="Gene3D" id="3.40.395.10">
    <property type="entry name" value="Adenoviral Proteinase, Chain A"/>
    <property type="match status" value="1"/>
</dbReference>
<feature type="region of interest" description="Disordered" evidence="5">
    <location>
        <begin position="555"/>
        <end position="601"/>
    </location>
</feature>
<feature type="compositionally biased region" description="Acidic residues" evidence="5">
    <location>
        <begin position="253"/>
        <end position="271"/>
    </location>
</feature>
<evidence type="ECO:0000313" key="8">
    <source>
        <dbReference type="Proteomes" id="UP000777438"/>
    </source>
</evidence>
<dbReference type="GO" id="GO:0006508">
    <property type="term" value="P:proteolysis"/>
    <property type="evidence" value="ECO:0007669"/>
    <property type="project" value="UniProtKB-KW"/>
</dbReference>
<reference evidence="7 8" key="1">
    <citation type="journal article" date="2021" name="Nat. Commun.">
        <title>Genetic determinants of endophytism in the Arabidopsis root mycobiome.</title>
        <authorList>
            <person name="Mesny F."/>
            <person name="Miyauchi S."/>
            <person name="Thiergart T."/>
            <person name="Pickel B."/>
            <person name="Atanasova L."/>
            <person name="Karlsson M."/>
            <person name="Huettel B."/>
            <person name="Barry K.W."/>
            <person name="Haridas S."/>
            <person name="Chen C."/>
            <person name="Bauer D."/>
            <person name="Andreopoulos W."/>
            <person name="Pangilinan J."/>
            <person name="LaButti K."/>
            <person name="Riley R."/>
            <person name="Lipzen A."/>
            <person name="Clum A."/>
            <person name="Drula E."/>
            <person name="Henrissat B."/>
            <person name="Kohler A."/>
            <person name="Grigoriev I.V."/>
            <person name="Martin F.M."/>
            <person name="Hacquard S."/>
        </authorList>
    </citation>
    <scope>NUCLEOTIDE SEQUENCE [LARGE SCALE GENOMIC DNA]</scope>
    <source>
        <strain evidence="7 8">MPI-CAGE-CH-0241</strain>
    </source>
</reference>
<feature type="domain" description="Ubiquitin-like protease family profile" evidence="6">
    <location>
        <begin position="246"/>
        <end position="451"/>
    </location>
</feature>
<accession>A0A9P8W1E6</accession>
<organism evidence="7 8">
    <name type="scientific">Thelonectria olida</name>
    <dbReference type="NCBI Taxonomy" id="1576542"/>
    <lineage>
        <taxon>Eukaryota</taxon>
        <taxon>Fungi</taxon>
        <taxon>Dikarya</taxon>
        <taxon>Ascomycota</taxon>
        <taxon>Pezizomycotina</taxon>
        <taxon>Sordariomycetes</taxon>
        <taxon>Hypocreomycetidae</taxon>
        <taxon>Hypocreales</taxon>
        <taxon>Nectriaceae</taxon>
        <taxon>Thelonectria</taxon>
    </lineage>
</organism>
<dbReference type="PROSITE" id="PS50600">
    <property type="entry name" value="ULP_PROTEASE"/>
    <property type="match status" value="1"/>
</dbReference>
<dbReference type="OrthoDB" id="5048491at2759"/>
<dbReference type="InterPro" id="IPR003653">
    <property type="entry name" value="Peptidase_C48_C"/>
</dbReference>
<dbReference type="Proteomes" id="UP000777438">
    <property type="component" value="Unassembled WGS sequence"/>
</dbReference>
<dbReference type="SUPFAM" id="SSF54001">
    <property type="entry name" value="Cysteine proteinases"/>
    <property type="match status" value="1"/>
</dbReference>
<sequence>MSQQTSAIRCLIHTSTRRTRVSTRVVQTLLQLGTSRQCLCLRASPATSLCSFTLERDLLRHSSTQHFEAPLLIAARSASRSSRIAKHSKPQAPVLLAKSFPYFGTKTQQPKPLSLSISLRHAPRRANCNPPCAATPHRVEHSVGRVRRLRQAITRMRDSTPRLTRWAARQALCQIHQQLGHMREAVDGSFAPDKSSAILDDTVAEQAEGIPKAHSDNDNDGSIYSDNNSGCDDSDDSGDSDGEEIEGARNDDDKSDCDDSDEEESVDENTNDDNINAVNALAGNIVAELKSSSCRITSEVMHFFCTFLPVRFATGSNAAHNHVDENGSCSNVQVLDPLRFEVDKGRHPTQHLSLKAGHIVYVPLHHKASVHWTLVRIEIRDDRVDAVHYNSLAGTNDKSLNRRVESTLNGWLHTLSLPCSDLSVVWTHANYPRQPDPFSCGVFVLGTLSRLLQHQSLPVASYPNSERRRLLALTHCQADEKTPGQLSEFYKATLNRVSKLAVALLDERAVHSDELRSSSHDTVTGSQQPSLGNLVRVTEQEEKKTLAFPLRAEHATAPPAPLPSQPVFPQPLHPTSVKRPLSSPTASPMAPKRVPNAHLISDGDEDADARRLWTVLDPQQTQARISAIQAELCRLRLEHTKTKQHLEDADKCLKDLQRTLNRVVSEQKILHQERVDQIKDIFAAAFSSSRALIDSNFPHQAGIVADALGLTERVHRESFSLCQRRGDEIVTSATEIHREVMTDQQGRVRRLTHQLHETECQVARLEVELGVLSDVLRARALKRMLSGLDSSALSRIRE</sequence>
<feature type="region of interest" description="Disordered" evidence="5">
    <location>
        <begin position="512"/>
        <end position="534"/>
    </location>
</feature>
<evidence type="ECO:0000313" key="7">
    <source>
        <dbReference type="EMBL" id="KAH6887091.1"/>
    </source>
</evidence>
<evidence type="ECO:0000256" key="1">
    <source>
        <dbReference type="ARBA" id="ARBA00005234"/>
    </source>
</evidence>
<dbReference type="Pfam" id="PF02902">
    <property type="entry name" value="Peptidase_C48"/>
    <property type="match status" value="1"/>
</dbReference>
<keyword evidence="8" id="KW-1185">Reference proteome</keyword>
<comment type="caution">
    <text evidence="7">The sequence shown here is derived from an EMBL/GenBank/DDBJ whole genome shotgun (WGS) entry which is preliminary data.</text>
</comment>
<dbReference type="InterPro" id="IPR038765">
    <property type="entry name" value="Papain-like_cys_pep_sf"/>
</dbReference>
<dbReference type="AlphaFoldDB" id="A0A9P8W1E6"/>
<comment type="similarity">
    <text evidence="1">Belongs to the peptidase C48 family.</text>
</comment>
<dbReference type="EMBL" id="JAGPYM010000015">
    <property type="protein sequence ID" value="KAH6887091.1"/>
    <property type="molecule type" value="Genomic_DNA"/>
</dbReference>
<evidence type="ECO:0000256" key="5">
    <source>
        <dbReference type="SAM" id="MobiDB-lite"/>
    </source>
</evidence>
<protein>
    <recommendedName>
        <fullName evidence="6">Ubiquitin-like protease family profile domain-containing protein</fullName>
    </recommendedName>
</protein>
<evidence type="ECO:0000256" key="2">
    <source>
        <dbReference type="ARBA" id="ARBA00022670"/>
    </source>
</evidence>
<keyword evidence="4" id="KW-0175">Coiled coil</keyword>
<proteinExistence type="inferred from homology"/>
<feature type="compositionally biased region" description="Pro residues" evidence="5">
    <location>
        <begin position="558"/>
        <end position="572"/>
    </location>
</feature>
<evidence type="ECO:0000256" key="3">
    <source>
        <dbReference type="ARBA" id="ARBA00022801"/>
    </source>
</evidence>
<dbReference type="GO" id="GO:0008234">
    <property type="term" value="F:cysteine-type peptidase activity"/>
    <property type="evidence" value="ECO:0007669"/>
    <property type="project" value="InterPro"/>
</dbReference>
<feature type="region of interest" description="Disordered" evidence="5">
    <location>
        <begin position="209"/>
        <end position="274"/>
    </location>
</feature>
<feature type="compositionally biased region" description="Acidic residues" evidence="5">
    <location>
        <begin position="232"/>
        <end position="245"/>
    </location>
</feature>
<feature type="coiled-coil region" evidence="4">
    <location>
        <begin position="646"/>
        <end position="673"/>
    </location>
</feature>